<organism evidence="4 5">
    <name type="scientific">Methylotenera versatilis (strain 301)</name>
    <dbReference type="NCBI Taxonomy" id="666681"/>
    <lineage>
        <taxon>Bacteria</taxon>
        <taxon>Pseudomonadati</taxon>
        <taxon>Pseudomonadota</taxon>
        <taxon>Betaproteobacteria</taxon>
        <taxon>Nitrosomonadales</taxon>
        <taxon>Methylophilaceae</taxon>
        <taxon>Methylotenera</taxon>
    </lineage>
</organism>
<dbReference type="KEGG" id="meh:M301_1182"/>
<evidence type="ECO:0000259" key="3">
    <source>
        <dbReference type="PROSITE" id="PS51724"/>
    </source>
</evidence>
<reference evidence="4 5" key="2">
    <citation type="journal article" date="2011" name="J. Bacteriol.">
        <title>Genomes of three methylotrophs from a single niche uncover genetic and metabolic divergence of Methylophilaceae.</title>
        <authorList>
            <person name="Lapidus A."/>
            <person name="Clum A."/>
            <person name="Labutti K."/>
            <person name="Kaluzhnaya M.G."/>
            <person name="Lim S."/>
            <person name="Beck D.A."/>
            <person name="Glavina Del Rio T."/>
            <person name="Nolan M."/>
            <person name="Mavromatis K."/>
            <person name="Huntemann M."/>
            <person name="Lucas S."/>
            <person name="Lidstrom M.E."/>
            <person name="Ivanova N."/>
            <person name="Chistoserdova L."/>
        </authorList>
    </citation>
    <scope>NUCLEOTIDE SEQUENCE [LARGE SCALE GENOMIC DNA]</scope>
    <source>
        <strain evidence="4 5">301</strain>
    </source>
</reference>
<keyword evidence="2" id="KW-0812">Transmembrane</keyword>
<dbReference type="HOGENOM" id="CLU_068683_0_0_4"/>
<accession>D7DHN1</accession>
<proteinExistence type="predicted"/>
<dbReference type="Proteomes" id="UP000000383">
    <property type="component" value="Chromosome"/>
</dbReference>
<dbReference type="SUPFAM" id="SSF110997">
    <property type="entry name" value="Sporulation related repeat"/>
    <property type="match status" value="1"/>
</dbReference>
<protein>
    <submittedName>
        <fullName evidence="4">Sporulation domain protein</fullName>
    </submittedName>
</protein>
<dbReference type="GO" id="GO:0032506">
    <property type="term" value="P:cytokinetic process"/>
    <property type="evidence" value="ECO:0007669"/>
    <property type="project" value="TreeGrafter"/>
</dbReference>
<feature type="domain" description="SPOR" evidence="3">
    <location>
        <begin position="165"/>
        <end position="243"/>
    </location>
</feature>
<dbReference type="InterPro" id="IPR007730">
    <property type="entry name" value="SPOR-like_dom"/>
</dbReference>
<keyword evidence="2" id="KW-1133">Transmembrane helix</keyword>
<dbReference type="GO" id="GO:0032153">
    <property type="term" value="C:cell division site"/>
    <property type="evidence" value="ECO:0007669"/>
    <property type="project" value="TreeGrafter"/>
</dbReference>
<dbReference type="AlphaFoldDB" id="D7DHN1"/>
<dbReference type="InterPro" id="IPR036680">
    <property type="entry name" value="SPOR-like_sf"/>
</dbReference>
<dbReference type="eggNOG" id="COG3147">
    <property type="taxonomic scope" value="Bacteria"/>
</dbReference>
<dbReference type="STRING" id="666681.M301_1182"/>
<evidence type="ECO:0000313" key="4">
    <source>
        <dbReference type="EMBL" id="ADI29566.1"/>
    </source>
</evidence>
<dbReference type="Gene3D" id="3.30.70.1070">
    <property type="entry name" value="Sporulation related repeat"/>
    <property type="match status" value="1"/>
</dbReference>
<keyword evidence="5" id="KW-1185">Reference proteome</keyword>
<name>D7DHN1_METV0</name>
<feature type="compositionally biased region" description="Basic and acidic residues" evidence="1">
    <location>
        <begin position="113"/>
        <end position="161"/>
    </location>
</feature>
<dbReference type="OrthoDB" id="5298834at2"/>
<sequence>MATESPNDLELTLKKRARRRLVGAIALVLFMVIVLPMVLQDRAALAPQEAIKITMPDDVVSQQAPKVEANVTPVEPQAEVAAASESVIPEPIKSESPENAEVDKPAHSVSAGELKEEKKAEDKKPVKKAEVTSTDTKKTDVKSSETKATEVKKPEVKEPEVKTSTINGETFTIQVGVFSDLANVKQLQARLKQVGLDSRTENITTPKGEKIRLRAGRFNSRQEAAYALTKLQAADLTGMVISNN</sequence>
<evidence type="ECO:0000256" key="2">
    <source>
        <dbReference type="SAM" id="Phobius"/>
    </source>
</evidence>
<evidence type="ECO:0000313" key="5">
    <source>
        <dbReference type="Proteomes" id="UP000000383"/>
    </source>
</evidence>
<feature type="transmembrane region" description="Helical" evidence="2">
    <location>
        <begin position="21"/>
        <end position="39"/>
    </location>
</feature>
<evidence type="ECO:0000256" key="1">
    <source>
        <dbReference type="SAM" id="MobiDB-lite"/>
    </source>
</evidence>
<dbReference type="RefSeq" id="WP_013147882.1">
    <property type="nucleotide sequence ID" value="NC_014207.1"/>
</dbReference>
<dbReference type="GO" id="GO:0030428">
    <property type="term" value="C:cell septum"/>
    <property type="evidence" value="ECO:0007669"/>
    <property type="project" value="TreeGrafter"/>
</dbReference>
<dbReference type="PROSITE" id="PS51724">
    <property type="entry name" value="SPOR"/>
    <property type="match status" value="1"/>
</dbReference>
<dbReference type="PANTHER" id="PTHR38687:SF1">
    <property type="entry name" value="CELL DIVISION PROTEIN DEDD"/>
    <property type="match status" value="1"/>
</dbReference>
<dbReference type="InterPro" id="IPR052521">
    <property type="entry name" value="Cell_div_SPOR-domain"/>
</dbReference>
<gene>
    <name evidence="4" type="ordered locus">M301_1182</name>
</gene>
<keyword evidence="2" id="KW-0472">Membrane</keyword>
<reference evidence="5" key="1">
    <citation type="submission" date="2010-05" db="EMBL/GenBank/DDBJ databases">
        <title>Complete sequence of Methylotenera sp. 301.</title>
        <authorList>
            <person name="Lucas S."/>
            <person name="Copeland A."/>
            <person name="Lapidus A."/>
            <person name="Cheng J.-F."/>
            <person name="Bruce D."/>
            <person name="Goodwin L."/>
            <person name="Pitluck S."/>
            <person name="Clum A."/>
            <person name="Land M."/>
            <person name="Hauser L."/>
            <person name="Kyrpides N."/>
            <person name="Ivanova N."/>
            <person name="Chistoservova L."/>
            <person name="Kalyuzhnaya M."/>
            <person name="Woyke T."/>
        </authorList>
    </citation>
    <scope>NUCLEOTIDE SEQUENCE [LARGE SCALE GENOMIC DNA]</scope>
    <source>
        <strain evidence="5">301</strain>
    </source>
</reference>
<dbReference type="EMBL" id="CP002056">
    <property type="protein sequence ID" value="ADI29566.1"/>
    <property type="molecule type" value="Genomic_DNA"/>
</dbReference>
<dbReference type="PANTHER" id="PTHR38687">
    <property type="entry name" value="CELL DIVISION PROTEIN DEDD-RELATED"/>
    <property type="match status" value="1"/>
</dbReference>
<dbReference type="GO" id="GO:0042834">
    <property type="term" value="F:peptidoglycan binding"/>
    <property type="evidence" value="ECO:0007669"/>
    <property type="project" value="InterPro"/>
</dbReference>
<feature type="compositionally biased region" description="Basic and acidic residues" evidence="1">
    <location>
        <begin position="92"/>
        <end position="106"/>
    </location>
</feature>
<dbReference type="Pfam" id="PF05036">
    <property type="entry name" value="SPOR"/>
    <property type="match status" value="1"/>
</dbReference>
<feature type="region of interest" description="Disordered" evidence="1">
    <location>
        <begin position="70"/>
        <end position="161"/>
    </location>
</feature>